<evidence type="ECO:0000313" key="6">
    <source>
        <dbReference type="EMBL" id="PSU30951.1"/>
    </source>
</evidence>
<sequence>MHVIFNADDFGLTPGVNLGIAQACQAGVVRSTTLMVGMAAEQHALEIASSLPSLAVGLHLRFTAGSPLTAAADLVGNDGQFLAKERFWQKQSFAEQQVADEVTAQIEHFLATGLSLTHVDSHHHVHMHPKLQPVIEEVVDGYQVPLRASCRYHSQQYMFSQDFYGDRLSLDKLLAIIERYRGRCEVLEIMCHPAYLDQPLIESSGYVLARATELDILTDERLSNILPQWGVVTGDFKRLRRAVATV</sequence>
<dbReference type="AlphaFoldDB" id="A0A2T3IRH6"/>
<evidence type="ECO:0000313" key="7">
    <source>
        <dbReference type="Proteomes" id="UP000241222"/>
    </source>
</evidence>
<dbReference type="Gene3D" id="3.20.20.370">
    <property type="entry name" value="Glycoside hydrolase/deacetylase"/>
    <property type="match status" value="1"/>
</dbReference>
<dbReference type="PANTHER" id="PTHR31609:SF1">
    <property type="entry name" value="CARBOHYDRATE DEACETYLASE"/>
    <property type="match status" value="1"/>
</dbReference>
<comment type="caution">
    <text evidence="6">The sequence shown here is derived from an EMBL/GenBank/DDBJ whole genome shotgun (WGS) entry which is preliminary data.</text>
</comment>
<evidence type="ECO:0000256" key="2">
    <source>
        <dbReference type="ARBA" id="ARBA00022723"/>
    </source>
</evidence>
<evidence type="ECO:0000256" key="4">
    <source>
        <dbReference type="ARBA" id="ARBA00022842"/>
    </source>
</evidence>
<accession>A0A2T3IRH6</accession>
<evidence type="ECO:0000256" key="5">
    <source>
        <dbReference type="ARBA" id="ARBA00023277"/>
    </source>
</evidence>
<gene>
    <name evidence="6" type="ORF">C9I99_23090</name>
</gene>
<dbReference type="RefSeq" id="WP_107351192.1">
    <property type="nucleotide sequence ID" value="NZ_PYMH01000015.1"/>
</dbReference>
<dbReference type="NCBIfam" id="NF002559">
    <property type="entry name" value="PRK02134.1"/>
    <property type="match status" value="1"/>
</dbReference>
<proteinExistence type="predicted"/>
<keyword evidence="4" id="KW-0460">Magnesium</keyword>
<reference evidence="6 7" key="1">
    <citation type="submission" date="2018-03" db="EMBL/GenBank/DDBJ databases">
        <title>Whole genome sequencing of Histamine producing bacteria.</title>
        <authorList>
            <person name="Butler K."/>
        </authorList>
    </citation>
    <scope>NUCLEOTIDE SEQUENCE [LARGE SCALE GENOMIC DNA]</scope>
    <source>
        <strain evidence="6 7">JCM 13586</strain>
    </source>
</reference>
<dbReference type="GO" id="GO:0046872">
    <property type="term" value="F:metal ion binding"/>
    <property type="evidence" value="ECO:0007669"/>
    <property type="project" value="UniProtKB-KW"/>
</dbReference>
<evidence type="ECO:0000256" key="1">
    <source>
        <dbReference type="ARBA" id="ARBA00001946"/>
    </source>
</evidence>
<dbReference type="InterPro" id="IPR006879">
    <property type="entry name" value="YdjC-like"/>
</dbReference>
<name>A0A2T3IRH6_9GAMM</name>
<protein>
    <submittedName>
        <fullName evidence="6">Chitin disaccharide deacetylase</fullName>
    </submittedName>
</protein>
<dbReference type="Pfam" id="PF04794">
    <property type="entry name" value="YdjC"/>
    <property type="match status" value="1"/>
</dbReference>
<keyword evidence="2" id="KW-0479">Metal-binding</keyword>
<dbReference type="Proteomes" id="UP000241222">
    <property type="component" value="Unassembled WGS sequence"/>
</dbReference>
<comment type="cofactor">
    <cofactor evidence="1">
        <name>Mg(2+)</name>
        <dbReference type="ChEBI" id="CHEBI:18420"/>
    </cofactor>
</comment>
<dbReference type="EMBL" id="PYMH01000015">
    <property type="protein sequence ID" value="PSU30951.1"/>
    <property type="molecule type" value="Genomic_DNA"/>
</dbReference>
<dbReference type="CDD" id="cd10803">
    <property type="entry name" value="YdjC_EF3048_like"/>
    <property type="match status" value="1"/>
</dbReference>
<dbReference type="GO" id="GO:0000272">
    <property type="term" value="P:polysaccharide catabolic process"/>
    <property type="evidence" value="ECO:0007669"/>
    <property type="project" value="InterPro"/>
</dbReference>
<dbReference type="InterPro" id="IPR022948">
    <property type="entry name" value="COD_ChbG_bac"/>
</dbReference>
<keyword evidence="7" id="KW-1185">Reference proteome</keyword>
<keyword evidence="5" id="KW-0119">Carbohydrate metabolism</keyword>
<evidence type="ECO:0000256" key="3">
    <source>
        <dbReference type="ARBA" id="ARBA00022801"/>
    </source>
</evidence>
<organism evidence="6 7">
    <name type="scientific">Photobacterium lutimaris</name>
    <dbReference type="NCBI Taxonomy" id="388278"/>
    <lineage>
        <taxon>Bacteria</taxon>
        <taxon>Pseudomonadati</taxon>
        <taxon>Pseudomonadota</taxon>
        <taxon>Gammaproteobacteria</taxon>
        <taxon>Vibrionales</taxon>
        <taxon>Vibrionaceae</taxon>
        <taxon>Photobacterium</taxon>
    </lineage>
</organism>
<keyword evidence="3" id="KW-0378">Hydrolase</keyword>
<dbReference type="GO" id="GO:0019213">
    <property type="term" value="F:deacetylase activity"/>
    <property type="evidence" value="ECO:0007669"/>
    <property type="project" value="TreeGrafter"/>
</dbReference>
<dbReference type="InterPro" id="IPR011330">
    <property type="entry name" value="Glyco_hydro/deAcase_b/a-brl"/>
</dbReference>
<dbReference type="GO" id="GO:0016811">
    <property type="term" value="F:hydrolase activity, acting on carbon-nitrogen (but not peptide) bonds, in linear amides"/>
    <property type="evidence" value="ECO:0007669"/>
    <property type="project" value="InterPro"/>
</dbReference>
<dbReference type="PANTHER" id="PTHR31609">
    <property type="entry name" value="YDJC DEACETYLASE FAMILY MEMBER"/>
    <property type="match status" value="1"/>
</dbReference>
<dbReference type="SUPFAM" id="SSF88713">
    <property type="entry name" value="Glycoside hydrolase/deacetylase"/>
    <property type="match status" value="1"/>
</dbReference>
<dbReference type="OrthoDB" id="9774177at2"/>